<accession>A0A1G7ZXE0</accession>
<dbReference type="OrthoDB" id="3696889at2"/>
<protein>
    <recommendedName>
        <fullName evidence="5">DUF3558 domain-containing protein</fullName>
    </recommendedName>
</protein>
<evidence type="ECO:0000256" key="2">
    <source>
        <dbReference type="SAM" id="SignalP"/>
    </source>
</evidence>
<dbReference type="Proteomes" id="UP000199623">
    <property type="component" value="Unassembled WGS sequence"/>
</dbReference>
<sequence>MQLRPAALLLALGLALATVTGCSEQVTGSAVAGGDAPATDPASPSTPNSTSKKAPTSTAPTKPADPTGQKQGDVKITTRKKATGLETCGVLKAADIEAATGGKSSADGGCIHTTTGPSTVITQIVTVPEAVDEEGEKKQIEIGGNTAWQVSASPEDCQITVMLTDDPAVITQAFSVSVLAIEEIDTCGTARKLVQQGFDRIPNA</sequence>
<dbReference type="EMBL" id="FNCC01000016">
    <property type="protein sequence ID" value="SDH13312.1"/>
    <property type="molecule type" value="Genomic_DNA"/>
</dbReference>
<feature type="chain" id="PRO_5039463799" description="DUF3558 domain-containing protein" evidence="2">
    <location>
        <begin position="18"/>
        <end position="204"/>
    </location>
</feature>
<keyword evidence="2" id="KW-0732">Signal</keyword>
<reference evidence="4" key="1">
    <citation type="submission" date="2016-10" db="EMBL/GenBank/DDBJ databases">
        <authorList>
            <person name="Varghese N."/>
            <person name="Submissions S."/>
        </authorList>
    </citation>
    <scope>NUCLEOTIDE SEQUENCE [LARGE SCALE GENOMIC DNA]</scope>
    <source>
        <strain evidence="4">CGMCC 4.3506</strain>
    </source>
</reference>
<name>A0A1G7ZXE0_9PSEU</name>
<proteinExistence type="predicted"/>
<feature type="region of interest" description="Disordered" evidence="1">
    <location>
        <begin position="28"/>
        <end position="78"/>
    </location>
</feature>
<dbReference type="AlphaFoldDB" id="A0A1G7ZXE0"/>
<evidence type="ECO:0000313" key="4">
    <source>
        <dbReference type="Proteomes" id="UP000199623"/>
    </source>
</evidence>
<feature type="compositionally biased region" description="Low complexity" evidence="1">
    <location>
        <begin position="35"/>
        <end position="67"/>
    </location>
</feature>
<dbReference type="RefSeq" id="WP_090056648.1">
    <property type="nucleotide sequence ID" value="NZ_FNCC01000016.1"/>
</dbReference>
<evidence type="ECO:0008006" key="5">
    <source>
        <dbReference type="Google" id="ProtNLM"/>
    </source>
</evidence>
<feature type="signal peptide" evidence="2">
    <location>
        <begin position="1"/>
        <end position="17"/>
    </location>
</feature>
<evidence type="ECO:0000256" key="1">
    <source>
        <dbReference type="SAM" id="MobiDB-lite"/>
    </source>
</evidence>
<evidence type="ECO:0000313" key="3">
    <source>
        <dbReference type="EMBL" id="SDH13312.1"/>
    </source>
</evidence>
<gene>
    <name evidence="3" type="ORF">SAMN05216553_116149</name>
</gene>
<keyword evidence="4" id="KW-1185">Reference proteome</keyword>
<dbReference type="STRING" id="200378.SAMN05216553_116149"/>
<organism evidence="3 4">
    <name type="scientific">Lentzea fradiae</name>
    <dbReference type="NCBI Taxonomy" id="200378"/>
    <lineage>
        <taxon>Bacteria</taxon>
        <taxon>Bacillati</taxon>
        <taxon>Actinomycetota</taxon>
        <taxon>Actinomycetes</taxon>
        <taxon>Pseudonocardiales</taxon>
        <taxon>Pseudonocardiaceae</taxon>
        <taxon>Lentzea</taxon>
    </lineage>
</organism>
<dbReference type="PROSITE" id="PS51257">
    <property type="entry name" value="PROKAR_LIPOPROTEIN"/>
    <property type="match status" value="1"/>
</dbReference>